<dbReference type="InterPro" id="IPR018968">
    <property type="entry name" value="Phasin"/>
</dbReference>
<dbReference type="Pfam" id="PF09361">
    <property type="entry name" value="Phasin_2"/>
    <property type="match status" value="1"/>
</dbReference>
<sequence>MSESEMKAEPKATNGFAMPSFEFPKFALHGVLREVSDQGVARAREGCEKIKASTEEMAEALRETYSTNARSATDYGLKIIEISNANTASAIDFFIHLLGSRSTSDVVAVSTEQARRTFDTASAQSKDLWVLTQKFATETGEPLRRRVAKVLHQDS</sequence>
<gene>
    <name evidence="2" type="ORF">MA20_16125</name>
</gene>
<dbReference type="EMBL" id="JRPN01000014">
    <property type="protein sequence ID" value="KGT78892.1"/>
    <property type="molecule type" value="Genomic_DNA"/>
</dbReference>
<accession>A0A0A3XWQ4</accession>
<protein>
    <recommendedName>
        <fullName evidence="1">Phasin domain-containing protein</fullName>
    </recommendedName>
</protein>
<evidence type="ECO:0000259" key="1">
    <source>
        <dbReference type="Pfam" id="PF09361"/>
    </source>
</evidence>
<name>A0A0A3XWQ4_BRAJP</name>
<evidence type="ECO:0000313" key="2">
    <source>
        <dbReference type="EMBL" id="KGT78892.1"/>
    </source>
</evidence>
<organism evidence="2 3">
    <name type="scientific">Bradyrhizobium japonicum</name>
    <dbReference type="NCBI Taxonomy" id="375"/>
    <lineage>
        <taxon>Bacteria</taxon>
        <taxon>Pseudomonadati</taxon>
        <taxon>Pseudomonadota</taxon>
        <taxon>Alphaproteobacteria</taxon>
        <taxon>Hyphomicrobiales</taxon>
        <taxon>Nitrobacteraceae</taxon>
        <taxon>Bradyrhizobium</taxon>
    </lineage>
</organism>
<evidence type="ECO:0000313" key="3">
    <source>
        <dbReference type="Proteomes" id="UP000030377"/>
    </source>
</evidence>
<dbReference type="AlphaFoldDB" id="A0A0A3XWQ4"/>
<proteinExistence type="predicted"/>
<dbReference type="Proteomes" id="UP000030377">
    <property type="component" value="Unassembled WGS sequence"/>
</dbReference>
<reference evidence="2 3" key="1">
    <citation type="submission" date="2014-09" db="EMBL/GenBank/DDBJ databases">
        <title>Draft genome of Bradyrhizobium japonicum Is-34.</title>
        <authorList>
            <person name="Tsurumaru H."/>
            <person name="Yamakawa T."/>
            <person name="Hashimoto S."/>
            <person name="Okizaki K."/>
            <person name="Kanesaki Y."/>
            <person name="Yoshikawa H."/>
            <person name="Yajima S."/>
        </authorList>
    </citation>
    <scope>NUCLEOTIDE SEQUENCE [LARGE SCALE GENOMIC DNA]</scope>
    <source>
        <strain evidence="2 3">Is-34</strain>
    </source>
</reference>
<feature type="domain" description="Phasin" evidence="1">
    <location>
        <begin position="48"/>
        <end position="146"/>
    </location>
</feature>
<comment type="caution">
    <text evidence="2">The sequence shown here is derived from an EMBL/GenBank/DDBJ whole genome shotgun (WGS) entry which is preliminary data.</text>
</comment>